<sequence>MFNDKITLNVAEAIAKVLNKNLDVSEGLIDDLKDNKKIRQETDWYHDKNDRQEKKKSEPNIKTFTGKYGKSNYKSVSENLSDIDEQKDVKHEIQVNRIHEDFEQEDVTYEEMNEGWGAREQQQRRDAQNKAWDELLDKHKEHPKNTEKLKNLRLKNWSAPAAEKMLREDSEQLDELSKKTLGNYVKTAGADLMVTSQDTGWGYKKGETEKNLKRMMNRYKGIKQAADKLTKEEFEQLDEVVSVSTIADNLIKRALGKSNIKRNSDHTSSVNKGDFIVHDRGAVVAKLEKGTWEKHVPNEHKSTFNIKEDLGQLDEVADKVYDPITKKNIKRKPIKIKMGGGYRKTVDGVVVDSSDKKEIGKKFSESLSIFSEKGLKGLFESIYSVSDETVEIINETSEFVGIPQSINTIRKTKEHLKVNTNLPKSIRKELEQKIEDHRKHLEKSGFDFKEDFDNIDWETLLEEPDSDEFAQEVKKAVRKNKGELRNDENIAKGEVLAVKNEEVEYIDEMKKLNKVNHVYSDVNAEKFADEYVKGHSGDYREGGPTKQDSEHSENFHTNYTTKHVKSGFAGGGKKIFTHNKTGEKFEVEIEPNGKTFYGNDHRVRKLNEEVEKYPFVAVHVKKGTHQTHGSTSYEAAQNAAKHWKLKSTAGIDVYRADKKHVAENVEDLDEAHMTDTEMEKREEIVKGMKKNLSSFKDRYGNRAKDVIYATATKKAMAD</sequence>
<organism evidence="1">
    <name type="scientific">viral metagenome</name>
    <dbReference type="NCBI Taxonomy" id="1070528"/>
    <lineage>
        <taxon>unclassified sequences</taxon>
        <taxon>metagenomes</taxon>
        <taxon>organismal metagenomes</taxon>
    </lineage>
</organism>
<name>A0A6C0JT02_9ZZZZ</name>
<evidence type="ECO:0000313" key="1">
    <source>
        <dbReference type="EMBL" id="QHU08895.1"/>
    </source>
</evidence>
<accession>A0A6C0JT02</accession>
<protein>
    <submittedName>
        <fullName evidence="1">Uncharacterized protein</fullName>
    </submittedName>
</protein>
<proteinExistence type="predicted"/>
<reference evidence="1" key="1">
    <citation type="journal article" date="2020" name="Nature">
        <title>Giant virus diversity and host interactions through global metagenomics.</title>
        <authorList>
            <person name="Schulz F."/>
            <person name="Roux S."/>
            <person name="Paez-Espino D."/>
            <person name="Jungbluth S."/>
            <person name="Walsh D.A."/>
            <person name="Denef V.J."/>
            <person name="McMahon K.D."/>
            <person name="Konstantinidis K.T."/>
            <person name="Eloe-Fadrosh E.A."/>
            <person name="Kyrpides N.C."/>
            <person name="Woyke T."/>
        </authorList>
    </citation>
    <scope>NUCLEOTIDE SEQUENCE</scope>
    <source>
        <strain evidence="1">GVMAG-S-1064190-84</strain>
    </source>
</reference>
<dbReference type="AlphaFoldDB" id="A0A6C0JT02"/>
<dbReference type="EMBL" id="MN740699">
    <property type="protein sequence ID" value="QHU08895.1"/>
    <property type="molecule type" value="Genomic_DNA"/>
</dbReference>